<keyword evidence="1" id="KW-1133">Transmembrane helix</keyword>
<dbReference type="AlphaFoldDB" id="A0A1H3B867"/>
<dbReference type="STRING" id="28442.SAMN05443574_1406"/>
<dbReference type="Proteomes" id="UP000182573">
    <property type="component" value="Unassembled WGS sequence"/>
</dbReference>
<sequence length="95" mass="10895">MGAVLLTIGLYIFDEYRNINLLDWLWKAYFVALGVEMMYGFSQVFQKAETASEMNLVLLAGILAGFVLYTLYRIGRYLIYQVASSLHQLEGDIEQ</sequence>
<keyword evidence="1" id="KW-0812">Transmembrane</keyword>
<evidence type="ECO:0000313" key="2">
    <source>
        <dbReference type="EMBL" id="SDX38142.1"/>
    </source>
</evidence>
<dbReference type="EMBL" id="FNOF01000040">
    <property type="protein sequence ID" value="SDX38142.1"/>
    <property type="molecule type" value="Genomic_DNA"/>
</dbReference>
<protein>
    <submittedName>
        <fullName evidence="2">Uncharacterized protein</fullName>
    </submittedName>
</protein>
<reference evidence="2 3" key="1">
    <citation type="submission" date="2016-10" db="EMBL/GenBank/DDBJ databases">
        <authorList>
            <person name="de Groot N.N."/>
        </authorList>
    </citation>
    <scope>NUCLEOTIDE SEQUENCE [LARGE SCALE GENOMIC DNA]</scope>
    <source>
        <strain evidence="2 3">DSM 3756</strain>
    </source>
</reference>
<name>A0A1H3B867_HALVA</name>
<accession>A0A1H3B867</accession>
<evidence type="ECO:0000313" key="3">
    <source>
        <dbReference type="Proteomes" id="UP000182573"/>
    </source>
</evidence>
<gene>
    <name evidence="2" type="ORF">SAMN05443574_1406</name>
</gene>
<organism evidence="2 3">
    <name type="scientific">Haloarcula vallismortis</name>
    <name type="common">Halobacterium vallismortis</name>
    <dbReference type="NCBI Taxonomy" id="28442"/>
    <lineage>
        <taxon>Archaea</taxon>
        <taxon>Methanobacteriati</taxon>
        <taxon>Methanobacteriota</taxon>
        <taxon>Stenosarchaea group</taxon>
        <taxon>Halobacteria</taxon>
        <taxon>Halobacteriales</taxon>
        <taxon>Haloarculaceae</taxon>
        <taxon>Haloarcula</taxon>
    </lineage>
</organism>
<keyword evidence="1" id="KW-0472">Membrane</keyword>
<evidence type="ECO:0000256" key="1">
    <source>
        <dbReference type="SAM" id="Phobius"/>
    </source>
</evidence>
<feature type="transmembrane region" description="Helical" evidence="1">
    <location>
        <begin position="24"/>
        <end position="42"/>
    </location>
</feature>
<feature type="transmembrane region" description="Helical" evidence="1">
    <location>
        <begin position="54"/>
        <end position="72"/>
    </location>
</feature>
<proteinExistence type="predicted"/>